<dbReference type="Proteomes" id="UP001057375">
    <property type="component" value="Unassembled WGS sequence"/>
</dbReference>
<sequence length="163" mass="18136">MLPTMKLAPRFYPLPLYLVRKSLLTPYGERKIGKRLKKLDKGCGIISIHTDGITARVILGPRAPSNPYPTVFTPPSTPHPTPVLCVGMDEDQAAEMDVIMNELGEEIVKVHLKVFAIAADTHQREKLADLKNSFSNNCVFCTGKQSGQMVSVKDWLEGKECER</sequence>
<comment type="caution">
    <text evidence="1">The sequence shown here is derived from an EMBL/GenBank/DDBJ whole genome shotgun (WGS) entry which is preliminary data.</text>
</comment>
<evidence type="ECO:0000313" key="1">
    <source>
        <dbReference type="EMBL" id="GKT27181.1"/>
    </source>
</evidence>
<evidence type="ECO:0000313" key="2">
    <source>
        <dbReference type="Proteomes" id="UP001057375"/>
    </source>
</evidence>
<organism evidence="1 2">
    <name type="scientific">Aduncisulcus paluster</name>
    <dbReference type="NCBI Taxonomy" id="2918883"/>
    <lineage>
        <taxon>Eukaryota</taxon>
        <taxon>Metamonada</taxon>
        <taxon>Carpediemonas-like organisms</taxon>
        <taxon>Aduncisulcus</taxon>
    </lineage>
</organism>
<keyword evidence="2" id="KW-1185">Reference proteome</keyword>
<name>A0ABQ5K5I9_9EUKA</name>
<protein>
    <submittedName>
        <fullName evidence="1">Uncharacterized protein</fullName>
    </submittedName>
</protein>
<proteinExistence type="predicted"/>
<reference evidence="1" key="1">
    <citation type="submission" date="2022-03" db="EMBL/GenBank/DDBJ databases">
        <title>Draft genome sequence of Aduncisulcus paluster, a free-living microaerophilic Fornicata.</title>
        <authorList>
            <person name="Yuyama I."/>
            <person name="Kume K."/>
            <person name="Tamura T."/>
            <person name="Inagaki Y."/>
            <person name="Hashimoto T."/>
        </authorList>
    </citation>
    <scope>NUCLEOTIDE SEQUENCE</scope>
    <source>
        <strain evidence="1">NY0171</strain>
    </source>
</reference>
<accession>A0ABQ5K5I9</accession>
<dbReference type="EMBL" id="BQXS01012713">
    <property type="protein sequence ID" value="GKT27181.1"/>
    <property type="molecule type" value="Genomic_DNA"/>
</dbReference>
<gene>
    <name evidence="1" type="ORF">ADUPG1_013659</name>
</gene>